<dbReference type="CDD" id="cd07067">
    <property type="entry name" value="HP_PGM_like"/>
    <property type="match status" value="1"/>
</dbReference>
<dbReference type="RefSeq" id="XP_009040845.1">
    <property type="nucleotide sequence ID" value="XM_009042597.1"/>
</dbReference>
<dbReference type="KEGG" id="aaf:AURANDRAFT_67210"/>
<dbReference type="GeneID" id="20226123"/>
<dbReference type="AlphaFoldDB" id="F0YK67"/>
<gene>
    <name evidence="3" type="ORF">AURANDRAFT_67210</name>
</gene>
<dbReference type="SUPFAM" id="SSF53254">
    <property type="entry name" value="Phosphoglycerate mutase-like"/>
    <property type="match status" value="1"/>
</dbReference>
<evidence type="ECO:0000313" key="3">
    <source>
        <dbReference type="EMBL" id="EGB04458.1"/>
    </source>
</evidence>
<proteinExistence type="predicted"/>
<dbReference type="SMART" id="SM00855">
    <property type="entry name" value="PGAM"/>
    <property type="match status" value="1"/>
</dbReference>
<dbReference type="InterPro" id="IPR029033">
    <property type="entry name" value="His_PPase_superfam"/>
</dbReference>
<dbReference type="InterPro" id="IPR050275">
    <property type="entry name" value="PGM_Phosphatase"/>
</dbReference>
<evidence type="ECO:0000256" key="1">
    <source>
        <dbReference type="SAM" id="MobiDB-lite"/>
    </source>
</evidence>
<organism evidence="4">
    <name type="scientific">Aureococcus anophagefferens</name>
    <name type="common">Harmful bloom alga</name>
    <dbReference type="NCBI Taxonomy" id="44056"/>
    <lineage>
        <taxon>Eukaryota</taxon>
        <taxon>Sar</taxon>
        <taxon>Stramenopiles</taxon>
        <taxon>Ochrophyta</taxon>
        <taxon>Pelagophyceae</taxon>
        <taxon>Pelagomonadales</taxon>
        <taxon>Pelagomonadaceae</taxon>
        <taxon>Aureococcus</taxon>
    </lineage>
</organism>
<evidence type="ECO:0000256" key="2">
    <source>
        <dbReference type="SAM" id="SignalP"/>
    </source>
</evidence>
<sequence>MRRLSAASLCLLAKRSMSVVVDEACAPRLRLALVRHGESMNNVHEAVSEAAYVANRHADPDLSPRGYRQADVLGGFLANATRSNFLGVHPIDEVWVSPHRRTLLTVAPFAAASGHRPRVNTKLFEAGGVYDANDAYDAFAAQGGLTRSEMAARHPTYALPDEVTEDGWYAPPTPGSGKETDDECRDRALGVAADVRARAAALDRDLNVVAVVHYDFICAFLDALVAPATRGPFLRWRHFNTGITVVDVDGATGAASFVAQNAVAHLLDERDPALLSGFPL</sequence>
<dbReference type="InParanoid" id="F0YK67"/>
<dbReference type="GO" id="GO:0016791">
    <property type="term" value="F:phosphatase activity"/>
    <property type="evidence" value="ECO:0007669"/>
    <property type="project" value="TreeGrafter"/>
</dbReference>
<dbReference type="Pfam" id="PF00300">
    <property type="entry name" value="His_Phos_1"/>
    <property type="match status" value="1"/>
</dbReference>
<feature type="signal peptide" evidence="2">
    <location>
        <begin position="1"/>
        <end position="18"/>
    </location>
</feature>
<dbReference type="OrthoDB" id="496981at2759"/>
<feature type="chain" id="PRO_5003264685" description="Phosphoglycerate mutase" evidence="2">
    <location>
        <begin position="19"/>
        <end position="280"/>
    </location>
</feature>
<reference evidence="3 4" key="1">
    <citation type="journal article" date="2011" name="Proc. Natl. Acad. Sci. U.S.A.">
        <title>Niche of harmful alga Aureococcus anophagefferens revealed through ecogenomics.</title>
        <authorList>
            <person name="Gobler C.J."/>
            <person name="Berry D.L."/>
            <person name="Dyhrman S.T."/>
            <person name="Wilhelm S.W."/>
            <person name="Salamov A."/>
            <person name="Lobanov A.V."/>
            <person name="Zhang Y."/>
            <person name="Collier J.L."/>
            <person name="Wurch L.L."/>
            <person name="Kustka A.B."/>
            <person name="Dill B.D."/>
            <person name="Shah M."/>
            <person name="VerBerkmoes N.C."/>
            <person name="Kuo A."/>
            <person name="Terry A."/>
            <person name="Pangilinan J."/>
            <person name="Lindquist E.A."/>
            <person name="Lucas S."/>
            <person name="Paulsen I.T."/>
            <person name="Hattenrath-Lehmann T.K."/>
            <person name="Talmage S.C."/>
            <person name="Walker E.A."/>
            <person name="Koch F."/>
            <person name="Burson A.M."/>
            <person name="Marcoval M.A."/>
            <person name="Tang Y.Z."/>
            <person name="Lecleir G.R."/>
            <person name="Coyne K.J."/>
            <person name="Berg G.M."/>
            <person name="Bertrand E.M."/>
            <person name="Saito M.A."/>
            <person name="Gladyshev V.N."/>
            <person name="Grigoriev I.V."/>
        </authorList>
    </citation>
    <scope>NUCLEOTIDE SEQUENCE [LARGE SCALE GENOMIC DNA]</scope>
    <source>
        <strain evidence="4">CCMP 1984</strain>
    </source>
</reference>
<dbReference type="EMBL" id="GL833151">
    <property type="protein sequence ID" value="EGB04458.1"/>
    <property type="molecule type" value="Genomic_DNA"/>
</dbReference>
<name>F0YK67_AURAN</name>
<dbReference type="Gene3D" id="3.40.50.1240">
    <property type="entry name" value="Phosphoglycerate mutase-like"/>
    <property type="match status" value="1"/>
</dbReference>
<evidence type="ECO:0000313" key="4">
    <source>
        <dbReference type="Proteomes" id="UP000002729"/>
    </source>
</evidence>
<dbReference type="InterPro" id="IPR001345">
    <property type="entry name" value="PG/BPGM_mutase_AS"/>
</dbReference>
<keyword evidence="4" id="KW-1185">Reference proteome</keyword>
<feature type="region of interest" description="Disordered" evidence="1">
    <location>
        <begin position="163"/>
        <end position="182"/>
    </location>
</feature>
<dbReference type="Proteomes" id="UP000002729">
    <property type="component" value="Unassembled WGS sequence"/>
</dbReference>
<dbReference type="InterPro" id="IPR013078">
    <property type="entry name" value="His_Pase_superF_clade-1"/>
</dbReference>
<keyword evidence="2" id="KW-0732">Signal</keyword>
<accession>F0YK67</accession>
<evidence type="ECO:0008006" key="5">
    <source>
        <dbReference type="Google" id="ProtNLM"/>
    </source>
</evidence>
<dbReference type="PANTHER" id="PTHR48100">
    <property type="entry name" value="BROAD-SPECIFICITY PHOSPHATASE YOR283W-RELATED"/>
    <property type="match status" value="1"/>
</dbReference>
<dbReference type="PROSITE" id="PS00175">
    <property type="entry name" value="PG_MUTASE"/>
    <property type="match status" value="1"/>
</dbReference>
<protein>
    <recommendedName>
        <fullName evidence="5">Phosphoglycerate mutase</fullName>
    </recommendedName>
</protein>
<dbReference type="OMA" id="HWINRVD"/>